<dbReference type="GO" id="GO:0004126">
    <property type="term" value="F:cytidine deaminase activity"/>
    <property type="evidence" value="ECO:0007669"/>
    <property type="project" value="UniProtKB-EC"/>
</dbReference>
<proteinExistence type="inferred from homology"/>
<name>A0ABS6HAB2_9PROT</name>
<evidence type="ECO:0000256" key="1">
    <source>
        <dbReference type="ARBA" id="ARBA00001947"/>
    </source>
</evidence>
<evidence type="ECO:0000256" key="5">
    <source>
        <dbReference type="ARBA" id="ARBA00022801"/>
    </source>
</evidence>
<accession>A0ABS6HAB2</accession>
<dbReference type="Proteomes" id="UP000689967">
    <property type="component" value="Unassembled WGS sequence"/>
</dbReference>
<dbReference type="NCBIfam" id="TIGR01354">
    <property type="entry name" value="cyt_deam_tetra"/>
    <property type="match status" value="1"/>
</dbReference>
<evidence type="ECO:0000256" key="7">
    <source>
        <dbReference type="ARBA" id="ARBA00049252"/>
    </source>
</evidence>
<evidence type="ECO:0000313" key="10">
    <source>
        <dbReference type="EMBL" id="MBU8544270.1"/>
    </source>
</evidence>
<evidence type="ECO:0000259" key="9">
    <source>
        <dbReference type="PROSITE" id="PS51747"/>
    </source>
</evidence>
<comment type="caution">
    <text evidence="10">The sequence shown here is derived from an EMBL/GenBank/DDBJ whole genome shotgun (WGS) entry which is preliminary data.</text>
</comment>
<dbReference type="InterPro" id="IPR002125">
    <property type="entry name" value="CMP_dCMP_dom"/>
</dbReference>
<gene>
    <name evidence="10" type="ORF">JJQ90_11165</name>
</gene>
<dbReference type="PANTHER" id="PTHR11644">
    <property type="entry name" value="CYTIDINE DEAMINASE"/>
    <property type="match status" value="1"/>
</dbReference>
<sequence length="134" mass="13512">MDAPALMAAAEAARAMAHAPYSRFTVGAALLCADGSIQPGCNVENASYGATLCAERVALGAAVARGQRRFTAIAVAGPAGIALSPCGLCRQVLSEFAPDGHLLVLMRAADGSPRQATLAALLPDAFGPDQLHPG</sequence>
<organism evidence="10 11">
    <name type="scientific">Falsiroseomonas oleicola</name>
    <dbReference type="NCBI Taxonomy" id="2801474"/>
    <lineage>
        <taxon>Bacteria</taxon>
        <taxon>Pseudomonadati</taxon>
        <taxon>Pseudomonadota</taxon>
        <taxon>Alphaproteobacteria</taxon>
        <taxon>Acetobacterales</taxon>
        <taxon>Roseomonadaceae</taxon>
        <taxon>Falsiroseomonas</taxon>
    </lineage>
</organism>
<keyword evidence="5 8" id="KW-0378">Hydrolase</keyword>
<comment type="catalytic activity">
    <reaction evidence="8">
        <text>cytidine + H2O + H(+) = uridine + NH4(+)</text>
        <dbReference type="Rhea" id="RHEA:16069"/>
        <dbReference type="ChEBI" id="CHEBI:15377"/>
        <dbReference type="ChEBI" id="CHEBI:15378"/>
        <dbReference type="ChEBI" id="CHEBI:16704"/>
        <dbReference type="ChEBI" id="CHEBI:17562"/>
        <dbReference type="ChEBI" id="CHEBI:28938"/>
        <dbReference type="EC" id="3.5.4.5"/>
    </reaction>
</comment>
<evidence type="ECO:0000256" key="8">
    <source>
        <dbReference type="RuleBase" id="RU364006"/>
    </source>
</evidence>
<dbReference type="CDD" id="cd01283">
    <property type="entry name" value="cytidine_deaminase"/>
    <property type="match status" value="1"/>
</dbReference>
<comment type="cofactor">
    <cofactor evidence="1 8">
        <name>Zn(2+)</name>
        <dbReference type="ChEBI" id="CHEBI:29105"/>
    </cofactor>
</comment>
<feature type="domain" description="CMP/dCMP-type deaminase" evidence="9">
    <location>
        <begin position="1"/>
        <end position="129"/>
    </location>
</feature>
<dbReference type="Pfam" id="PF00383">
    <property type="entry name" value="dCMP_cyt_deam_1"/>
    <property type="match status" value="1"/>
</dbReference>
<comment type="function">
    <text evidence="8">This enzyme scavenges exogenous and endogenous cytidine and 2'-deoxycytidine for UMP synthesis.</text>
</comment>
<reference evidence="10 11" key="1">
    <citation type="submission" date="2021-01" db="EMBL/GenBank/DDBJ databases">
        <title>Roseomonas sp. nov, a bacterium isolated from an oil production mixture in Yumen Oilfield.</title>
        <authorList>
            <person name="Wu D."/>
        </authorList>
    </citation>
    <scope>NUCLEOTIDE SEQUENCE [LARGE SCALE GENOMIC DNA]</scope>
    <source>
        <strain evidence="10 11">ROY-5-3</strain>
    </source>
</reference>
<dbReference type="PANTHER" id="PTHR11644:SF2">
    <property type="entry name" value="CYTIDINE DEAMINASE"/>
    <property type="match status" value="1"/>
</dbReference>
<dbReference type="InterPro" id="IPR006262">
    <property type="entry name" value="Cyt_deam_tetra"/>
</dbReference>
<keyword evidence="11" id="KW-1185">Reference proteome</keyword>
<dbReference type="PROSITE" id="PS00903">
    <property type="entry name" value="CYT_DCMP_DEAMINASES_1"/>
    <property type="match status" value="1"/>
</dbReference>
<evidence type="ECO:0000256" key="3">
    <source>
        <dbReference type="ARBA" id="ARBA00018266"/>
    </source>
</evidence>
<evidence type="ECO:0000256" key="4">
    <source>
        <dbReference type="ARBA" id="ARBA00022723"/>
    </source>
</evidence>
<comment type="catalytic activity">
    <reaction evidence="7 8">
        <text>2'-deoxycytidine + H2O + H(+) = 2'-deoxyuridine + NH4(+)</text>
        <dbReference type="Rhea" id="RHEA:13433"/>
        <dbReference type="ChEBI" id="CHEBI:15377"/>
        <dbReference type="ChEBI" id="CHEBI:15378"/>
        <dbReference type="ChEBI" id="CHEBI:15698"/>
        <dbReference type="ChEBI" id="CHEBI:16450"/>
        <dbReference type="ChEBI" id="CHEBI:28938"/>
        <dbReference type="EC" id="3.5.4.5"/>
    </reaction>
</comment>
<dbReference type="EC" id="3.5.4.5" evidence="8"/>
<keyword evidence="6 8" id="KW-0862">Zinc</keyword>
<dbReference type="PROSITE" id="PS51747">
    <property type="entry name" value="CYT_DCMP_DEAMINASES_2"/>
    <property type="match status" value="1"/>
</dbReference>
<dbReference type="InterPro" id="IPR050202">
    <property type="entry name" value="Cyt/Deoxycyt_deaminase"/>
</dbReference>
<dbReference type="NCBIfam" id="NF004064">
    <property type="entry name" value="PRK05578.1"/>
    <property type="match status" value="1"/>
</dbReference>
<protein>
    <recommendedName>
        <fullName evidence="3 8">Cytidine deaminase</fullName>
        <ecNumber evidence="8">3.5.4.5</ecNumber>
    </recommendedName>
    <alternativeName>
        <fullName evidence="8">Cytidine aminohydrolase</fullName>
    </alternativeName>
</protein>
<dbReference type="EMBL" id="JAERQM010000003">
    <property type="protein sequence ID" value="MBU8544270.1"/>
    <property type="molecule type" value="Genomic_DNA"/>
</dbReference>
<keyword evidence="4 8" id="KW-0479">Metal-binding</keyword>
<evidence type="ECO:0000256" key="2">
    <source>
        <dbReference type="ARBA" id="ARBA00006576"/>
    </source>
</evidence>
<evidence type="ECO:0000313" key="11">
    <source>
        <dbReference type="Proteomes" id="UP000689967"/>
    </source>
</evidence>
<dbReference type="InterPro" id="IPR016192">
    <property type="entry name" value="APOBEC/CMP_deaminase_Zn-bd"/>
</dbReference>
<evidence type="ECO:0000256" key="6">
    <source>
        <dbReference type="ARBA" id="ARBA00022833"/>
    </source>
</evidence>
<comment type="similarity">
    <text evidence="2 8">Belongs to the cytidine and deoxycytidylate deaminase family.</text>
</comment>
<dbReference type="RefSeq" id="WP_216875399.1">
    <property type="nucleotide sequence ID" value="NZ_JAERQM010000003.1"/>
</dbReference>